<evidence type="ECO:0000256" key="6">
    <source>
        <dbReference type="ARBA" id="ARBA00023163"/>
    </source>
</evidence>
<evidence type="ECO:0000256" key="3">
    <source>
        <dbReference type="ARBA" id="ARBA00022840"/>
    </source>
</evidence>
<dbReference type="InterPro" id="IPR013767">
    <property type="entry name" value="PAS_fold"/>
</dbReference>
<dbReference type="Gene3D" id="3.30.450.20">
    <property type="entry name" value="PAS domain"/>
    <property type="match status" value="2"/>
</dbReference>
<dbReference type="Gene3D" id="3.40.50.300">
    <property type="entry name" value="P-loop containing nucleotide triphosphate hydrolases"/>
    <property type="match status" value="1"/>
</dbReference>
<keyword evidence="13" id="KW-1185">Reference proteome</keyword>
<gene>
    <name evidence="12" type="ORF">ACJDT4_01880</name>
</gene>
<dbReference type="SUPFAM" id="SSF52540">
    <property type="entry name" value="P-loop containing nucleoside triphosphate hydrolases"/>
    <property type="match status" value="1"/>
</dbReference>
<keyword evidence="3" id="KW-0067">ATP-binding</keyword>
<dbReference type="InterPro" id="IPR002078">
    <property type="entry name" value="Sigma_54_int"/>
</dbReference>
<evidence type="ECO:0000313" key="13">
    <source>
        <dbReference type="Proteomes" id="UP001623592"/>
    </source>
</evidence>
<dbReference type="Proteomes" id="UP001623592">
    <property type="component" value="Unassembled WGS sequence"/>
</dbReference>
<dbReference type="SMART" id="SM00382">
    <property type="entry name" value="AAA"/>
    <property type="match status" value="1"/>
</dbReference>
<dbReference type="PROSITE" id="PS50112">
    <property type="entry name" value="PAS"/>
    <property type="match status" value="2"/>
</dbReference>
<dbReference type="InterPro" id="IPR000032">
    <property type="entry name" value="HPr-like"/>
</dbReference>
<feature type="coiled-coil region" evidence="8">
    <location>
        <begin position="316"/>
        <end position="343"/>
    </location>
</feature>
<dbReference type="InterPro" id="IPR000014">
    <property type="entry name" value="PAS"/>
</dbReference>
<keyword evidence="2" id="KW-0058">Aromatic hydrocarbons catabolism</keyword>
<dbReference type="PANTHER" id="PTHR32071">
    <property type="entry name" value="TRANSCRIPTIONAL REGULATORY PROTEIN"/>
    <property type="match status" value="1"/>
</dbReference>
<dbReference type="PROSITE" id="PS00688">
    <property type="entry name" value="SIGMA54_INTERACT_3"/>
    <property type="match status" value="1"/>
</dbReference>
<dbReference type="Pfam" id="PF18024">
    <property type="entry name" value="HTH_50"/>
    <property type="match status" value="1"/>
</dbReference>
<keyword evidence="4" id="KW-0805">Transcription regulation</keyword>
<feature type="domain" description="PAS" evidence="10">
    <location>
        <begin position="219"/>
        <end position="267"/>
    </location>
</feature>
<dbReference type="Gene3D" id="1.10.10.60">
    <property type="entry name" value="Homeodomain-like"/>
    <property type="match status" value="1"/>
</dbReference>
<keyword evidence="8" id="KW-0175">Coiled coil</keyword>
<feature type="domain" description="Sigma-54 factor interaction" evidence="9">
    <location>
        <begin position="357"/>
        <end position="586"/>
    </location>
</feature>
<evidence type="ECO:0000313" key="12">
    <source>
        <dbReference type="EMBL" id="MFL0249156.1"/>
    </source>
</evidence>
<dbReference type="SUPFAM" id="SSF46689">
    <property type="entry name" value="Homeodomain-like"/>
    <property type="match status" value="1"/>
</dbReference>
<name>A0ABW8T9E0_9CLOT</name>
<protein>
    <recommendedName>
        <fullName evidence="7">HTH-type transcriptional regulatory protein TyrR</fullName>
    </recommendedName>
</protein>
<evidence type="ECO:0000256" key="8">
    <source>
        <dbReference type="SAM" id="Coils"/>
    </source>
</evidence>
<evidence type="ECO:0000256" key="5">
    <source>
        <dbReference type="ARBA" id="ARBA00023125"/>
    </source>
</evidence>
<dbReference type="Gene3D" id="3.30.1340.10">
    <property type="entry name" value="HPr-like"/>
    <property type="match status" value="1"/>
</dbReference>
<keyword evidence="5" id="KW-0238">DNA-binding</keyword>
<dbReference type="PROSITE" id="PS00676">
    <property type="entry name" value="SIGMA54_INTERACT_2"/>
    <property type="match status" value="1"/>
</dbReference>
<dbReference type="InterPro" id="IPR058031">
    <property type="entry name" value="AAA_lid_NorR"/>
</dbReference>
<dbReference type="Gene3D" id="1.10.8.60">
    <property type="match status" value="1"/>
</dbReference>
<dbReference type="InterPro" id="IPR025943">
    <property type="entry name" value="Sigma_54_int_dom_ATP-bd_2"/>
</dbReference>
<dbReference type="SUPFAM" id="SSF55785">
    <property type="entry name" value="PYP-like sensor domain (PAS domain)"/>
    <property type="match status" value="2"/>
</dbReference>
<dbReference type="NCBIfam" id="TIGR00229">
    <property type="entry name" value="sensory_box"/>
    <property type="match status" value="1"/>
</dbReference>
<feature type="domain" description="HPr" evidence="11">
    <location>
        <begin position="1"/>
        <end position="95"/>
    </location>
</feature>
<dbReference type="CDD" id="cd00130">
    <property type="entry name" value="PAS"/>
    <property type="match status" value="2"/>
</dbReference>
<comment type="caution">
    <text evidence="12">The sequence shown here is derived from an EMBL/GenBank/DDBJ whole genome shotgun (WGS) entry which is preliminary data.</text>
</comment>
<dbReference type="Pfam" id="PF00381">
    <property type="entry name" value="PTS-HPr"/>
    <property type="match status" value="1"/>
</dbReference>
<evidence type="ECO:0000256" key="7">
    <source>
        <dbReference type="ARBA" id="ARBA00029500"/>
    </source>
</evidence>
<evidence type="ECO:0000259" key="10">
    <source>
        <dbReference type="PROSITE" id="PS50112"/>
    </source>
</evidence>
<dbReference type="InterPro" id="IPR025662">
    <property type="entry name" value="Sigma_54_int_dom_ATP-bd_1"/>
</dbReference>
<dbReference type="Pfam" id="PF13426">
    <property type="entry name" value="PAS_9"/>
    <property type="match status" value="1"/>
</dbReference>
<dbReference type="InterPro" id="IPR035895">
    <property type="entry name" value="HPr-like_sf"/>
</dbReference>
<organism evidence="12 13">
    <name type="scientific">Clostridium neuense</name>
    <dbReference type="NCBI Taxonomy" id="1728934"/>
    <lineage>
        <taxon>Bacteria</taxon>
        <taxon>Bacillati</taxon>
        <taxon>Bacillota</taxon>
        <taxon>Clostridia</taxon>
        <taxon>Eubacteriales</taxon>
        <taxon>Clostridiaceae</taxon>
        <taxon>Clostridium</taxon>
    </lineage>
</organism>
<dbReference type="CDD" id="cd00009">
    <property type="entry name" value="AAA"/>
    <property type="match status" value="1"/>
</dbReference>
<dbReference type="InterPro" id="IPR027417">
    <property type="entry name" value="P-loop_NTPase"/>
</dbReference>
<evidence type="ECO:0000259" key="11">
    <source>
        <dbReference type="PROSITE" id="PS51350"/>
    </source>
</evidence>
<dbReference type="InterPro" id="IPR009057">
    <property type="entry name" value="Homeodomain-like_sf"/>
</dbReference>
<dbReference type="SUPFAM" id="SSF55594">
    <property type="entry name" value="HPr-like"/>
    <property type="match status" value="1"/>
</dbReference>
<proteinExistence type="predicted"/>
<dbReference type="PROSITE" id="PS00675">
    <property type="entry name" value="SIGMA54_INTERACT_1"/>
    <property type="match status" value="1"/>
</dbReference>
<dbReference type="InterPro" id="IPR025944">
    <property type="entry name" value="Sigma_54_int_dom_CS"/>
</dbReference>
<accession>A0ABW8T9E0</accession>
<dbReference type="PROSITE" id="PS50045">
    <property type="entry name" value="SIGMA54_INTERACT_4"/>
    <property type="match status" value="1"/>
</dbReference>
<dbReference type="Pfam" id="PF25601">
    <property type="entry name" value="AAA_lid_14"/>
    <property type="match status" value="1"/>
</dbReference>
<reference evidence="12 13" key="1">
    <citation type="submission" date="2024-11" db="EMBL/GenBank/DDBJ databases">
        <authorList>
            <person name="Heng Y.C."/>
            <person name="Lim A.C.H."/>
            <person name="Lee J.K.Y."/>
            <person name="Kittelmann S."/>
        </authorList>
    </citation>
    <scope>NUCLEOTIDE SEQUENCE [LARGE SCALE GENOMIC DNA]</scope>
    <source>
        <strain evidence="12 13">WILCCON 0114</strain>
    </source>
</reference>
<evidence type="ECO:0000256" key="1">
    <source>
        <dbReference type="ARBA" id="ARBA00022741"/>
    </source>
</evidence>
<keyword evidence="1" id="KW-0547">Nucleotide-binding</keyword>
<dbReference type="Pfam" id="PF00989">
    <property type="entry name" value="PAS"/>
    <property type="match status" value="1"/>
</dbReference>
<dbReference type="PROSITE" id="PS51350">
    <property type="entry name" value="PTS_HPR_DOM"/>
    <property type="match status" value="1"/>
</dbReference>
<dbReference type="PANTHER" id="PTHR32071:SF57">
    <property type="entry name" value="C4-DICARBOXYLATE TRANSPORT TRANSCRIPTIONAL REGULATORY PROTEIN DCTD"/>
    <property type="match status" value="1"/>
</dbReference>
<dbReference type="InterPro" id="IPR003593">
    <property type="entry name" value="AAA+_ATPase"/>
</dbReference>
<evidence type="ECO:0000256" key="2">
    <source>
        <dbReference type="ARBA" id="ARBA00022797"/>
    </source>
</evidence>
<dbReference type="SMART" id="SM00091">
    <property type="entry name" value="PAS"/>
    <property type="match status" value="2"/>
</dbReference>
<dbReference type="RefSeq" id="WP_406785830.1">
    <property type="nucleotide sequence ID" value="NZ_JBJIAA010000001.1"/>
</dbReference>
<sequence length="668" mass="75834">MFKNCVSVNIKNGIHTRIAAMIVHKASLIKEKFNINLYIRKMSSNEPIAISMLALVSLKIQENELVELSCFEDTKNGERAVLELSNYITIELSDKNSAFSNIDAIIQENVIANEQILENLPVGVVVVDSNSNITYMNHYALKYINKDINDVLGFPIQDIVPNSELPLVMKTRSKEIGKIYHIKNNIIISNSSPIISNNNLLGSVSVFQDMSELIGLKELNEKFKKILETSHDLICFVDEHRKISYINPAYKTSFHITEKDIIGKDLMEISPNGCRMKVFNSKKPMEDMLVSKNDVNIMCTVEPIFIDNYFKGVISISKTVDQIKDIAKKLEQSEEELSYYKSELIRHTKLSGSFDNIIGSSSSLKDTLITAAKASNSTSTVLIRGESGTGKELIAKAIHTNSSRKNKPFVRVNCAAIPENLLESELFGYEKGAFTGAFKSKPGKLNIADTGTLFLDEIGDMPRSMQAKLLRVIQEREFESVGGLTTQKVDIRIIAATNRNLEEMIEKREFREDLYYRLNVISIFLPPLRKRKEDINLLVEHFIKNISKKLNKPIKTIDKNCLYYLTNYQWPGNIRELENVIERAINMCDSDIISSKDLPIYISNIEPQTDSITIDENNPILKLEDYEKKVLELAMKKYKSFNKVGKVLGITHRTVALKCKKYNIELDK</sequence>
<evidence type="ECO:0000259" key="9">
    <source>
        <dbReference type="PROSITE" id="PS50045"/>
    </source>
</evidence>
<dbReference type="InterPro" id="IPR035965">
    <property type="entry name" value="PAS-like_dom_sf"/>
</dbReference>
<dbReference type="Pfam" id="PF00158">
    <property type="entry name" value="Sigma54_activat"/>
    <property type="match status" value="1"/>
</dbReference>
<dbReference type="EMBL" id="JBJIAA010000001">
    <property type="protein sequence ID" value="MFL0249156.1"/>
    <property type="molecule type" value="Genomic_DNA"/>
</dbReference>
<keyword evidence="6" id="KW-0804">Transcription</keyword>
<dbReference type="InterPro" id="IPR030828">
    <property type="entry name" value="HTH_TyrR"/>
</dbReference>
<evidence type="ECO:0000256" key="4">
    <source>
        <dbReference type="ARBA" id="ARBA00023015"/>
    </source>
</evidence>
<feature type="domain" description="PAS" evidence="10">
    <location>
        <begin position="114"/>
        <end position="153"/>
    </location>
</feature>